<evidence type="ECO:0000256" key="1">
    <source>
        <dbReference type="ARBA" id="ARBA00007613"/>
    </source>
</evidence>
<dbReference type="Proteomes" id="UP001495910">
    <property type="component" value="Unassembled WGS sequence"/>
</dbReference>
<keyword evidence="2" id="KW-0813">Transport</keyword>
<name>A0ABU9PTQ9_9BURK</name>
<reference evidence="4 5" key="1">
    <citation type="submission" date="2024-02" db="EMBL/GenBank/DDBJ databases">
        <title>Draft genome sequence of Collimonas sp. strain H4R21, an effective mineral-weathering bacterial strain isolated from the beech rhizosphere.</title>
        <authorList>
            <person name="Morin E."/>
            <person name="Uroz S."/>
            <person name="Leveau J.H.J."/>
            <person name="Kumar R."/>
            <person name="Rey M.W."/>
            <person name="Pham J."/>
        </authorList>
    </citation>
    <scope>NUCLEOTIDE SEQUENCE [LARGE SCALE GENOMIC DNA]</scope>
    <source>
        <strain evidence="4 5">H4R21</strain>
    </source>
</reference>
<dbReference type="Gene3D" id="1.20.1600.10">
    <property type="entry name" value="Outer membrane efflux proteins (OEP)"/>
    <property type="match status" value="1"/>
</dbReference>
<proteinExistence type="inferred from homology"/>
<evidence type="ECO:0000313" key="5">
    <source>
        <dbReference type="Proteomes" id="UP001495910"/>
    </source>
</evidence>
<feature type="chain" id="PRO_5047300089" description="Protein CyaE" evidence="3">
    <location>
        <begin position="30"/>
        <end position="482"/>
    </location>
</feature>
<evidence type="ECO:0000313" key="4">
    <source>
        <dbReference type="EMBL" id="MEM4987390.1"/>
    </source>
</evidence>
<keyword evidence="5" id="KW-1185">Reference proteome</keyword>
<dbReference type="InterPro" id="IPR010131">
    <property type="entry name" value="MdtP/NodT-like"/>
</dbReference>
<feature type="signal peptide" evidence="3">
    <location>
        <begin position="1"/>
        <end position="29"/>
    </location>
</feature>
<comment type="subcellular location">
    <subcellularLocation>
        <location evidence="2">Cell outer membrane</location>
        <topology evidence="2">Peripheral membrane protein</topology>
    </subcellularLocation>
</comment>
<keyword evidence="2" id="KW-0354">Hemolysis</keyword>
<evidence type="ECO:0000256" key="3">
    <source>
        <dbReference type="SAM" id="SignalP"/>
    </source>
</evidence>
<evidence type="ECO:0000256" key="2">
    <source>
        <dbReference type="PIRNR" id="PIRNR001892"/>
    </source>
</evidence>
<dbReference type="PIRSF" id="PIRSF001892">
    <property type="entry name" value="CyaE"/>
    <property type="match status" value="1"/>
</dbReference>
<dbReference type="InterPro" id="IPR003423">
    <property type="entry name" value="OMP_efflux"/>
</dbReference>
<comment type="function">
    <text evidence="2">CyaE is necessary for transport of calmodulin-sensitive adenylate cyclase-hemolysin (cyclolysin).</text>
</comment>
<sequence length="482" mass="51707">MTASVKRASRPRLWPLLALALLVSAPSRADSIWADPLRTANAVTNTPATALLAGSNSCGFSPQLPNPLTLLDAVERALCRNPQTRQAWANVKTQAAALGVSRAAYLPTLTMGGSWSKTDNRTTYPDFPQADSSLKTHSSDINLNLSWVLYDFGLRAANLENARQLLNAANAAQDDTLQTVFLNTVQNFYQAQAAQAMLAATMDAEQAAQRSFQASEAKHAAGAGTLADKLQAQTSYAQASLKRAQAAGDLQSAIGTLAITMGWRPDTALTLADLGRQAADAPLLQQAVGDLIAEAARTHPKILAARAQLKSAQAQVDAARADGRPTLSLFATGDRNDTPINQVSSRQTIASRSIGLQINIPLLDGFSRKYKVRGAQAQAESKQADLDNIEQQVMLEVWKSDQALRTEAENLNTTDILLRSAKQSFDVAQGRYKAGVGNILELLKAQSDLASAQQQRIQALTNWQTARLRLAASLGQLRMDGI</sequence>
<gene>
    <name evidence="4" type="ORF">V8G57_08320</name>
</gene>
<organism evidence="4 5">
    <name type="scientific">Collimonas rhizosphaerae</name>
    <dbReference type="NCBI Taxonomy" id="3126357"/>
    <lineage>
        <taxon>Bacteria</taxon>
        <taxon>Pseudomonadati</taxon>
        <taxon>Pseudomonadota</taxon>
        <taxon>Betaproteobacteria</taxon>
        <taxon>Burkholderiales</taxon>
        <taxon>Oxalobacteraceae</taxon>
        <taxon>Collimonas</taxon>
    </lineage>
</organism>
<comment type="similarity">
    <text evidence="1 2">Belongs to the outer membrane factor (OMF) (TC 1.B.17) family.</text>
</comment>
<accession>A0ABU9PTQ9</accession>
<dbReference type="RefSeq" id="WP_092401501.1">
    <property type="nucleotide sequence ID" value="NZ_JBANDC010000005.1"/>
</dbReference>
<comment type="caution">
    <text evidence="4">The sequence shown here is derived from an EMBL/GenBank/DDBJ whole genome shotgun (WGS) entry which is preliminary data.</text>
</comment>
<dbReference type="EMBL" id="JBANDC010000005">
    <property type="protein sequence ID" value="MEM4987390.1"/>
    <property type="molecule type" value="Genomic_DNA"/>
</dbReference>
<dbReference type="Pfam" id="PF02321">
    <property type="entry name" value="OEP"/>
    <property type="match status" value="2"/>
</dbReference>
<dbReference type="PANTHER" id="PTHR30203:SF29">
    <property type="entry name" value="PROTEIN CYAE"/>
    <property type="match status" value="1"/>
</dbReference>
<protein>
    <recommendedName>
        <fullName evidence="2">Protein CyaE</fullName>
    </recommendedName>
</protein>
<keyword evidence="2" id="KW-0998">Cell outer membrane</keyword>
<keyword evidence="3" id="KW-0732">Signal</keyword>
<keyword evidence="2" id="KW-0204">Cytolysis</keyword>
<dbReference type="InterPro" id="IPR028351">
    <property type="entry name" value="CyaE"/>
</dbReference>
<dbReference type="SUPFAM" id="SSF56954">
    <property type="entry name" value="Outer membrane efflux proteins (OEP)"/>
    <property type="match status" value="1"/>
</dbReference>
<keyword evidence="2" id="KW-0472">Membrane</keyword>
<dbReference type="PANTHER" id="PTHR30203">
    <property type="entry name" value="OUTER MEMBRANE CATION EFFLUX PROTEIN"/>
    <property type="match status" value="1"/>
</dbReference>